<sequence>KTPQLLGPMRMTVGPHVRTPAVFGWPVLGDDTVVRFSSLRPQLHEQLALTTTIHRQSDTSCTFKPVWKLEPS</sequence>
<dbReference type="Proteomes" id="UP000054477">
    <property type="component" value="Unassembled WGS sequence"/>
</dbReference>
<evidence type="ECO:0000313" key="2">
    <source>
        <dbReference type="Proteomes" id="UP000054477"/>
    </source>
</evidence>
<dbReference type="EMBL" id="KN839061">
    <property type="protein sequence ID" value="KIJ91062.1"/>
    <property type="molecule type" value="Genomic_DNA"/>
</dbReference>
<name>A0A0C9X3F9_9AGAR</name>
<dbReference type="AlphaFoldDB" id="A0A0C9X3F9"/>
<protein>
    <submittedName>
        <fullName evidence="1">Uncharacterized protein</fullName>
    </submittedName>
</protein>
<dbReference type="OrthoDB" id="3091789at2759"/>
<dbReference type="HOGENOM" id="CLU_2729151_0_0_1"/>
<organism evidence="1 2">
    <name type="scientific">Laccaria amethystina LaAM-08-1</name>
    <dbReference type="NCBI Taxonomy" id="1095629"/>
    <lineage>
        <taxon>Eukaryota</taxon>
        <taxon>Fungi</taxon>
        <taxon>Dikarya</taxon>
        <taxon>Basidiomycota</taxon>
        <taxon>Agaricomycotina</taxon>
        <taxon>Agaricomycetes</taxon>
        <taxon>Agaricomycetidae</taxon>
        <taxon>Agaricales</taxon>
        <taxon>Agaricineae</taxon>
        <taxon>Hydnangiaceae</taxon>
        <taxon>Laccaria</taxon>
    </lineage>
</organism>
<gene>
    <name evidence="1" type="ORF">K443DRAFT_115635</name>
</gene>
<keyword evidence="2" id="KW-1185">Reference proteome</keyword>
<reference evidence="1 2" key="1">
    <citation type="submission" date="2014-04" db="EMBL/GenBank/DDBJ databases">
        <authorList>
            <consortium name="DOE Joint Genome Institute"/>
            <person name="Kuo A."/>
            <person name="Kohler A."/>
            <person name="Nagy L.G."/>
            <person name="Floudas D."/>
            <person name="Copeland A."/>
            <person name="Barry K.W."/>
            <person name="Cichocki N."/>
            <person name="Veneault-Fourrey C."/>
            <person name="LaButti K."/>
            <person name="Lindquist E.A."/>
            <person name="Lipzen A."/>
            <person name="Lundell T."/>
            <person name="Morin E."/>
            <person name="Murat C."/>
            <person name="Sun H."/>
            <person name="Tunlid A."/>
            <person name="Henrissat B."/>
            <person name="Grigoriev I.V."/>
            <person name="Hibbett D.S."/>
            <person name="Martin F."/>
            <person name="Nordberg H.P."/>
            <person name="Cantor M.N."/>
            <person name="Hua S.X."/>
        </authorList>
    </citation>
    <scope>NUCLEOTIDE SEQUENCE [LARGE SCALE GENOMIC DNA]</scope>
    <source>
        <strain evidence="1 2">LaAM-08-1</strain>
    </source>
</reference>
<reference evidence="2" key="2">
    <citation type="submission" date="2015-01" db="EMBL/GenBank/DDBJ databases">
        <title>Evolutionary Origins and Diversification of the Mycorrhizal Mutualists.</title>
        <authorList>
            <consortium name="DOE Joint Genome Institute"/>
            <consortium name="Mycorrhizal Genomics Consortium"/>
            <person name="Kohler A."/>
            <person name="Kuo A."/>
            <person name="Nagy L.G."/>
            <person name="Floudas D."/>
            <person name="Copeland A."/>
            <person name="Barry K.W."/>
            <person name="Cichocki N."/>
            <person name="Veneault-Fourrey C."/>
            <person name="LaButti K."/>
            <person name="Lindquist E.A."/>
            <person name="Lipzen A."/>
            <person name="Lundell T."/>
            <person name="Morin E."/>
            <person name="Murat C."/>
            <person name="Riley R."/>
            <person name="Ohm R."/>
            <person name="Sun H."/>
            <person name="Tunlid A."/>
            <person name="Henrissat B."/>
            <person name="Grigoriev I.V."/>
            <person name="Hibbett D.S."/>
            <person name="Martin F."/>
        </authorList>
    </citation>
    <scope>NUCLEOTIDE SEQUENCE [LARGE SCALE GENOMIC DNA]</scope>
    <source>
        <strain evidence="2">LaAM-08-1</strain>
    </source>
</reference>
<evidence type="ECO:0000313" key="1">
    <source>
        <dbReference type="EMBL" id="KIJ91062.1"/>
    </source>
</evidence>
<accession>A0A0C9X3F9</accession>
<proteinExistence type="predicted"/>
<feature type="non-terminal residue" evidence="1">
    <location>
        <position position="1"/>
    </location>
</feature>